<feature type="domain" description="Nucleotidyltransferase-like" evidence="1">
    <location>
        <begin position="16"/>
        <end position="133"/>
    </location>
</feature>
<name>A0A150MUS5_9BACL</name>
<dbReference type="Gene3D" id="1.20.120.330">
    <property type="entry name" value="Nucleotidyltransferases domain 2"/>
    <property type="match status" value="1"/>
</dbReference>
<dbReference type="Pfam" id="PF22339">
    <property type="entry name" value="YgxA-like_sub_bind"/>
    <property type="match status" value="1"/>
</dbReference>
<evidence type="ECO:0000313" key="4">
    <source>
        <dbReference type="EMBL" id="KYD28102.1"/>
    </source>
</evidence>
<dbReference type="InterPro" id="IPR054515">
    <property type="entry name" value="YgxA-like_substrate-bd"/>
</dbReference>
<dbReference type="Gene3D" id="1.10.10.10">
    <property type="entry name" value="Winged helix-like DNA-binding domain superfamily/Winged helix DNA-binding domain"/>
    <property type="match status" value="1"/>
</dbReference>
<dbReference type="Pfam" id="PF14540">
    <property type="entry name" value="NTF-like"/>
    <property type="match status" value="1"/>
</dbReference>
<organism evidence="4 5">
    <name type="scientific">Parageobacillus toebii</name>
    <dbReference type="NCBI Taxonomy" id="153151"/>
    <lineage>
        <taxon>Bacteria</taxon>
        <taxon>Bacillati</taxon>
        <taxon>Bacillota</taxon>
        <taxon>Bacilli</taxon>
        <taxon>Bacillales</taxon>
        <taxon>Anoxybacillaceae</taxon>
        <taxon>Parageobacillus</taxon>
    </lineage>
</organism>
<proteinExistence type="predicted"/>
<dbReference type="Pfam" id="PF18576">
    <property type="entry name" value="HTH_52"/>
    <property type="match status" value="1"/>
</dbReference>
<evidence type="ECO:0000259" key="3">
    <source>
        <dbReference type="Pfam" id="PF22339"/>
    </source>
</evidence>
<dbReference type="InterPro" id="IPR036388">
    <property type="entry name" value="WH-like_DNA-bd_sf"/>
</dbReference>
<dbReference type="Proteomes" id="UP000075324">
    <property type="component" value="Unassembled WGS sequence"/>
</dbReference>
<dbReference type="InterPro" id="IPR043519">
    <property type="entry name" value="NT_sf"/>
</dbReference>
<evidence type="ECO:0000259" key="2">
    <source>
        <dbReference type="Pfam" id="PF18576"/>
    </source>
</evidence>
<gene>
    <name evidence="4" type="ORF">B4110_0504</name>
</gene>
<accession>A0A150MUS5</accession>
<feature type="domain" description="YgxA-like helix-turn-helix" evidence="2">
    <location>
        <begin position="239"/>
        <end position="301"/>
    </location>
</feature>
<reference evidence="4 5" key="1">
    <citation type="submission" date="2016-01" db="EMBL/GenBank/DDBJ databases">
        <title>Draft Genome Sequences of Seven Thermophilic Sporeformers Isolated from Foods.</title>
        <authorList>
            <person name="Berendsen E.M."/>
            <person name="Wells-Bennik M.H."/>
            <person name="Krawcyk A.O."/>
            <person name="De Jong A."/>
            <person name="Holsappel S."/>
            <person name="Eijlander R.T."/>
            <person name="Kuipers O.P."/>
        </authorList>
    </citation>
    <scope>NUCLEOTIDE SEQUENCE [LARGE SCALE GENOMIC DNA]</scope>
    <source>
        <strain evidence="4 5">B4110</strain>
    </source>
</reference>
<dbReference type="Gene3D" id="3.30.460.10">
    <property type="entry name" value="Beta Polymerase, domain 2"/>
    <property type="match status" value="1"/>
</dbReference>
<dbReference type="AlphaFoldDB" id="A0A150MUS5"/>
<evidence type="ECO:0000259" key="1">
    <source>
        <dbReference type="Pfam" id="PF14540"/>
    </source>
</evidence>
<dbReference type="EMBL" id="LQYW01000084">
    <property type="protein sequence ID" value="KYD28102.1"/>
    <property type="molecule type" value="Genomic_DNA"/>
</dbReference>
<protein>
    <recommendedName>
        <fullName evidence="6">Nucleotidyltransferase-like domain-containing protein</fullName>
    </recommendedName>
</protein>
<evidence type="ECO:0000313" key="5">
    <source>
        <dbReference type="Proteomes" id="UP000075324"/>
    </source>
</evidence>
<evidence type="ECO:0008006" key="6">
    <source>
        <dbReference type="Google" id="ProtNLM"/>
    </source>
</evidence>
<dbReference type="InterPro" id="IPR041143">
    <property type="entry name" value="YgxA_HTH"/>
</dbReference>
<sequence length="306" mass="36096">MSNNHDIMKEMEETIMEDLIRPIYQEWASHRNTLGILMIEKKANNSAVTDTFHIVLLVVTTNMAPPIFVKHYVSGEEKAALYVVDETKLNEWLLLGSHRKIIDWIFYGKILFDRNDYIYQLRNRMKEFPEEMRQLKMGIEFAKLIRRYMDGKAFFEADQLLDAYNHVIHALHHLARLAVIEQGFYPEVTVWNQIKQMDAQIYKLYEELVSSEEPLQKRLELLFLASEFLIHSRIPSGAAHLFKVLREKEGAWSIAEIMQHPELSSYSVDLIIMLEYLVEKKVLSVEEAPTKSSHIYHRYYSLQNEE</sequence>
<comment type="caution">
    <text evidence="4">The sequence shown here is derived from an EMBL/GenBank/DDBJ whole genome shotgun (WGS) entry which is preliminary data.</text>
</comment>
<feature type="domain" description="YgxA-like substrate binding" evidence="3">
    <location>
        <begin position="134"/>
        <end position="233"/>
    </location>
</feature>
<dbReference type="PATRIC" id="fig|153151.4.peg.79"/>
<dbReference type="InterPro" id="IPR029348">
    <property type="entry name" value="NTF-like"/>
</dbReference>